<protein>
    <submittedName>
        <fullName evidence="1">Plasmodium variant antigen protein Cir/Yir/Bir, putative</fullName>
    </submittedName>
</protein>
<accession>A0A1D3RUW0</accession>
<dbReference type="InterPro" id="IPR006477">
    <property type="entry name" value="Yir_bir_cir"/>
</dbReference>
<evidence type="ECO:0000313" key="1">
    <source>
        <dbReference type="EMBL" id="SCN60016.1"/>
    </source>
</evidence>
<evidence type="ECO:0000313" key="2">
    <source>
        <dbReference type="Proteomes" id="UP000195879"/>
    </source>
</evidence>
<gene>
    <name evidence="1" type="ORF">PCHDK_000183600</name>
</gene>
<dbReference type="Proteomes" id="UP000195879">
    <property type="component" value="Chromosome 9"/>
</dbReference>
<organism evidence="1 2">
    <name type="scientific">Plasmodium chabaudi adami</name>
    <dbReference type="NCBI Taxonomy" id="5826"/>
    <lineage>
        <taxon>Eukaryota</taxon>
        <taxon>Sar</taxon>
        <taxon>Alveolata</taxon>
        <taxon>Apicomplexa</taxon>
        <taxon>Aconoidasida</taxon>
        <taxon>Haemosporida</taxon>
        <taxon>Plasmodiidae</taxon>
        <taxon>Plasmodium</taxon>
        <taxon>Plasmodium (Vinckeia)</taxon>
    </lineage>
</organism>
<dbReference type="EMBL" id="LT608203">
    <property type="protein sequence ID" value="SCN60016.1"/>
    <property type="molecule type" value="Genomic_DNA"/>
</dbReference>
<sequence length="92" mass="10906">MHGVPCMIFQNVDHVFNKEKLDLNKINKINNINGPYIRYCPNDKASKKHKCNNDLDGINALCMYLFTELFKRSKDTQKRENNDCQYVEYNIM</sequence>
<dbReference type="AlphaFoldDB" id="A0A1D3RUW0"/>
<name>A0A1D3RUW0_PLACE</name>
<dbReference type="Pfam" id="PF06022">
    <property type="entry name" value="Cir_Bir_Yir"/>
    <property type="match status" value="1"/>
</dbReference>
<reference evidence="1 2" key="1">
    <citation type="submission" date="2016-08" db="EMBL/GenBank/DDBJ databases">
        <authorList>
            <consortium name="Pathogen Informatics"/>
        </authorList>
    </citation>
    <scope>NUCLEOTIDE SEQUENCE [LARGE SCALE GENOMIC DNA]</scope>
    <source>
        <strain evidence="1 2">DK</strain>
    </source>
</reference>
<proteinExistence type="predicted"/>